<reference evidence="2 3" key="1">
    <citation type="submission" date="2018-05" db="EMBL/GenBank/DDBJ databases">
        <title>Leucothrix arctica sp. nov., isolated from Arctic seawater.</title>
        <authorList>
            <person name="Choi A."/>
            <person name="Baek K."/>
        </authorList>
    </citation>
    <scope>NUCLEOTIDE SEQUENCE [LARGE SCALE GENOMIC DNA]</scope>
    <source>
        <strain evidence="2 3">IMCC9719</strain>
    </source>
</reference>
<dbReference type="Pfam" id="PF03992">
    <property type="entry name" value="ABM"/>
    <property type="match status" value="1"/>
</dbReference>
<dbReference type="Gene3D" id="3.30.70.100">
    <property type="match status" value="1"/>
</dbReference>
<evidence type="ECO:0000259" key="1">
    <source>
        <dbReference type="PROSITE" id="PS51725"/>
    </source>
</evidence>
<evidence type="ECO:0000313" key="3">
    <source>
        <dbReference type="Proteomes" id="UP000245506"/>
    </source>
</evidence>
<protein>
    <submittedName>
        <fullName evidence="2">Antibiotic biosynthesis monooxygenase</fullName>
    </submittedName>
</protein>
<keyword evidence="3" id="KW-1185">Reference proteome</keyword>
<proteinExistence type="predicted"/>
<dbReference type="InterPro" id="IPR007138">
    <property type="entry name" value="ABM_dom"/>
</dbReference>
<dbReference type="RefSeq" id="WP_109823753.1">
    <property type="nucleotide sequence ID" value="NZ_QGKL01000035.1"/>
</dbReference>
<comment type="caution">
    <text evidence="2">The sequence shown here is derived from an EMBL/GenBank/DDBJ whole genome shotgun (WGS) entry which is preliminary data.</text>
</comment>
<keyword evidence="2" id="KW-0503">Monooxygenase</keyword>
<organism evidence="2 3">
    <name type="scientific">Leucothrix arctica</name>
    <dbReference type="NCBI Taxonomy" id="1481894"/>
    <lineage>
        <taxon>Bacteria</taxon>
        <taxon>Pseudomonadati</taxon>
        <taxon>Pseudomonadota</taxon>
        <taxon>Gammaproteobacteria</taxon>
        <taxon>Thiotrichales</taxon>
        <taxon>Thiotrichaceae</taxon>
        <taxon>Leucothrix</taxon>
    </lineage>
</organism>
<keyword evidence="2" id="KW-0560">Oxidoreductase</keyword>
<dbReference type="OrthoDB" id="7376024at2"/>
<dbReference type="Proteomes" id="UP000245506">
    <property type="component" value="Unassembled WGS sequence"/>
</dbReference>
<dbReference type="SUPFAM" id="SSF54909">
    <property type="entry name" value="Dimeric alpha+beta barrel"/>
    <property type="match status" value="1"/>
</dbReference>
<sequence>MSVNVILEVQSKPESIDELKSTFEKILPDTRSYDGCLSVEVMVNQNNPLNIMLFEVWESREKQEKYFQWRGETGALDALGAILSQPASLQFYDNLSI</sequence>
<feature type="domain" description="ABM" evidence="1">
    <location>
        <begin position="3"/>
        <end position="91"/>
    </location>
</feature>
<accession>A0A317CAI0</accession>
<gene>
    <name evidence="2" type="ORF">DKT75_12385</name>
</gene>
<dbReference type="AlphaFoldDB" id="A0A317CAI0"/>
<dbReference type="PROSITE" id="PS51725">
    <property type="entry name" value="ABM"/>
    <property type="match status" value="1"/>
</dbReference>
<dbReference type="GO" id="GO:0004497">
    <property type="term" value="F:monooxygenase activity"/>
    <property type="evidence" value="ECO:0007669"/>
    <property type="project" value="UniProtKB-KW"/>
</dbReference>
<dbReference type="InterPro" id="IPR011008">
    <property type="entry name" value="Dimeric_a/b-barrel"/>
</dbReference>
<evidence type="ECO:0000313" key="2">
    <source>
        <dbReference type="EMBL" id="PWQ95141.1"/>
    </source>
</evidence>
<name>A0A317CAI0_9GAMM</name>
<dbReference type="EMBL" id="QGKL01000035">
    <property type="protein sequence ID" value="PWQ95141.1"/>
    <property type="molecule type" value="Genomic_DNA"/>
</dbReference>